<organism evidence="1 2">
    <name type="scientific">Rhodopseudomonas rhenobacensis</name>
    <dbReference type="NCBI Taxonomy" id="87461"/>
    <lineage>
        <taxon>Bacteria</taxon>
        <taxon>Pseudomonadati</taxon>
        <taxon>Pseudomonadota</taxon>
        <taxon>Alphaproteobacteria</taxon>
        <taxon>Hyphomicrobiales</taxon>
        <taxon>Nitrobacteraceae</taxon>
        <taxon>Rhodopseudomonas</taxon>
    </lineage>
</organism>
<dbReference type="AlphaFoldDB" id="A0A7W7Z2W8"/>
<dbReference type="Pfam" id="PF11316">
    <property type="entry name" value="Rhamno_transf"/>
    <property type="match status" value="1"/>
</dbReference>
<proteinExistence type="predicted"/>
<evidence type="ECO:0000313" key="1">
    <source>
        <dbReference type="EMBL" id="MBB5047002.1"/>
    </source>
</evidence>
<dbReference type="Proteomes" id="UP000542353">
    <property type="component" value="Unassembled WGS sequence"/>
</dbReference>
<evidence type="ECO:0000313" key="2">
    <source>
        <dbReference type="Proteomes" id="UP000542353"/>
    </source>
</evidence>
<keyword evidence="2" id="KW-1185">Reference proteome</keyword>
<dbReference type="EMBL" id="JACHIH010000008">
    <property type="protein sequence ID" value="MBB5047002.1"/>
    <property type="molecule type" value="Genomic_DNA"/>
</dbReference>
<protein>
    <submittedName>
        <fullName evidence="1">Uncharacterized protein</fullName>
    </submittedName>
</protein>
<gene>
    <name evidence="1" type="ORF">HNR60_001754</name>
</gene>
<name>A0A7W7Z2W8_9BRAD</name>
<sequence>MVHLILCRLGLGCRNNDWFDRALALFEAVTLSSLIAQTNQDFHFIVLVDKSANLASRILPLIADHKNFHLVEADLSSQEMAQMGGHNWMYRACHDYIFGHLLIEDPSEYIITSTIDADDALNTTFVARVNEAAAERVADLKRKEAGRGSHLSHSAGLGITFENGLVYYATSDRYKRRTLAFSSLSVSIVARASTGISAWSCRHLAWPHMLEILGFDTLRLENSVPMWLYVRHPWAVTASDANDADVIGPDLDLKSLFGVDVEKLHGFLNRFDLGDDRQLFSGGMFVGDQFSRIYQMMGLTTQISAIEKRLSCEALPVNERQRLCDLLSKQRNRLRETNREFQVVGLEKYGGAINRDLPPPSYTSDPDF</sequence>
<accession>A0A7W7Z2W8</accession>
<dbReference type="RefSeq" id="WP_184256427.1">
    <property type="nucleotide sequence ID" value="NZ_JACHIH010000008.1"/>
</dbReference>
<reference evidence="1 2" key="1">
    <citation type="submission" date="2020-08" db="EMBL/GenBank/DDBJ databases">
        <title>Genomic Encyclopedia of Type Strains, Phase IV (KMG-IV): sequencing the most valuable type-strain genomes for metagenomic binning, comparative biology and taxonomic classification.</title>
        <authorList>
            <person name="Goeker M."/>
        </authorList>
    </citation>
    <scope>NUCLEOTIDE SEQUENCE [LARGE SCALE GENOMIC DNA]</scope>
    <source>
        <strain evidence="1 2">DSM 12706</strain>
    </source>
</reference>
<comment type="caution">
    <text evidence="1">The sequence shown here is derived from an EMBL/GenBank/DDBJ whole genome shotgun (WGS) entry which is preliminary data.</text>
</comment>
<dbReference type="InterPro" id="IPR021466">
    <property type="entry name" value="Put_rhamnosyl_transferase"/>
</dbReference>